<gene>
    <name evidence="10" type="ORF">UFOPK1811_00192</name>
    <name evidence="11" type="ORF">UFOPK2360_01047</name>
    <name evidence="12" type="ORF">UFOPK3306_00080</name>
</gene>
<keyword evidence="7 9" id="KW-1133">Transmembrane helix</keyword>
<dbReference type="InterPro" id="IPR004657">
    <property type="entry name" value="MenA"/>
</dbReference>
<feature type="transmembrane region" description="Helical" evidence="9">
    <location>
        <begin position="164"/>
        <end position="185"/>
    </location>
</feature>
<feature type="transmembrane region" description="Helical" evidence="9">
    <location>
        <begin position="86"/>
        <end position="105"/>
    </location>
</feature>
<dbReference type="NCBIfam" id="TIGR00751">
    <property type="entry name" value="menA"/>
    <property type="match status" value="1"/>
</dbReference>
<evidence type="ECO:0000256" key="7">
    <source>
        <dbReference type="ARBA" id="ARBA00022989"/>
    </source>
</evidence>
<dbReference type="AlphaFoldDB" id="A0A6J6FRS1"/>
<evidence type="ECO:0000313" key="12">
    <source>
        <dbReference type="EMBL" id="CAB4855647.1"/>
    </source>
</evidence>
<feature type="transmembrane region" description="Helical" evidence="9">
    <location>
        <begin position="139"/>
        <end position="158"/>
    </location>
</feature>
<keyword evidence="4" id="KW-1003">Cell membrane</keyword>
<dbReference type="PIRSF" id="PIRSF005355">
    <property type="entry name" value="UBIAD1"/>
    <property type="match status" value="1"/>
</dbReference>
<dbReference type="CDD" id="cd13962">
    <property type="entry name" value="PT_UbiA_UBIAD1"/>
    <property type="match status" value="1"/>
</dbReference>
<dbReference type="Pfam" id="PF01040">
    <property type="entry name" value="UbiA"/>
    <property type="match status" value="1"/>
</dbReference>
<evidence type="ECO:0000256" key="2">
    <source>
        <dbReference type="ARBA" id="ARBA00004863"/>
    </source>
</evidence>
<name>A0A6J6FRS1_9ZZZZ</name>
<dbReference type="GO" id="GO:0042371">
    <property type="term" value="P:vitamin K biosynthetic process"/>
    <property type="evidence" value="ECO:0007669"/>
    <property type="project" value="TreeGrafter"/>
</dbReference>
<accession>A0A6J6FRS1</accession>
<dbReference type="Gene3D" id="1.10.357.140">
    <property type="entry name" value="UbiA prenyltransferase"/>
    <property type="match status" value="1"/>
</dbReference>
<keyword evidence="6 9" id="KW-0812">Transmembrane</keyword>
<dbReference type="GO" id="GO:0016020">
    <property type="term" value="C:membrane"/>
    <property type="evidence" value="ECO:0007669"/>
    <property type="project" value="UniProtKB-SubCell"/>
</dbReference>
<comment type="pathway">
    <text evidence="2">Quinol/quinone metabolism; menaquinone biosynthesis.</text>
</comment>
<dbReference type="InterPro" id="IPR000537">
    <property type="entry name" value="UbiA_prenyltransferase"/>
</dbReference>
<comment type="subcellular location">
    <subcellularLocation>
        <location evidence="1">Membrane</location>
        <topology evidence="1">Multi-pass membrane protein</topology>
    </subcellularLocation>
</comment>
<feature type="transmembrane region" description="Helical" evidence="9">
    <location>
        <begin position="213"/>
        <end position="231"/>
    </location>
</feature>
<evidence type="ECO:0000313" key="11">
    <source>
        <dbReference type="EMBL" id="CAB4689357.1"/>
    </source>
</evidence>
<feature type="transmembrane region" description="Helical" evidence="9">
    <location>
        <begin position="266"/>
        <end position="286"/>
    </location>
</feature>
<dbReference type="EMBL" id="CAEZUJ010000004">
    <property type="protein sequence ID" value="CAB4591431.1"/>
    <property type="molecule type" value="Genomic_DNA"/>
</dbReference>
<dbReference type="NCBIfam" id="NF004751">
    <property type="entry name" value="PRK06080.1-3"/>
    <property type="match status" value="1"/>
</dbReference>
<evidence type="ECO:0000256" key="8">
    <source>
        <dbReference type="ARBA" id="ARBA00023136"/>
    </source>
</evidence>
<dbReference type="PANTHER" id="PTHR13929:SF0">
    <property type="entry name" value="UBIA PRENYLTRANSFERASE DOMAIN-CONTAINING PROTEIN 1"/>
    <property type="match status" value="1"/>
</dbReference>
<feature type="transmembrane region" description="Helical" evidence="9">
    <location>
        <begin position="237"/>
        <end position="254"/>
    </location>
</feature>
<evidence type="ECO:0000256" key="5">
    <source>
        <dbReference type="ARBA" id="ARBA00022679"/>
    </source>
</evidence>
<keyword evidence="5" id="KW-0808">Transferase</keyword>
<dbReference type="PANTHER" id="PTHR13929">
    <property type="entry name" value="1,4-DIHYDROXY-2-NAPHTHOATE OCTAPRENYLTRANSFERASE"/>
    <property type="match status" value="1"/>
</dbReference>
<evidence type="ECO:0000256" key="6">
    <source>
        <dbReference type="ARBA" id="ARBA00022692"/>
    </source>
</evidence>
<keyword evidence="8 9" id="KW-0472">Membrane</keyword>
<sequence>MAKANEWIQGARPKTLPAAIAPVLVGTALAFPNPNYVNALLALIVSLSLQIGVNFANDYSDGIRGTDAERVGPLRLVGSGLAKASAVRNTAFGCFLIAAITGLYLSSRSSLWLILIGALAIGAAWGYTGGNNPYGYRALGEVSVFLFFGVVAVLGTYYVQSQKITFLAICASFPVGAFACAILVMNNLRDRAKDLEVGKHTLAVVLGDRPTRILYLSLLMSGGLIGALTAISRPWALLTIITLPLSISLAVKVLKGAGGRDLIPLLQRTALIQLLFAFIYSVGLAISA</sequence>
<evidence type="ECO:0000256" key="1">
    <source>
        <dbReference type="ARBA" id="ARBA00004141"/>
    </source>
</evidence>
<dbReference type="GO" id="GO:0046428">
    <property type="term" value="F:1,4-dihydroxy-2-naphthoate polyprenyltransferase activity"/>
    <property type="evidence" value="ECO:0007669"/>
    <property type="project" value="InterPro"/>
</dbReference>
<reference evidence="10" key="1">
    <citation type="submission" date="2020-05" db="EMBL/GenBank/DDBJ databases">
        <authorList>
            <person name="Chiriac C."/>
            <person name="Salcher M."/>
            <person name="Ghai R."/>
            <person name="Kavagutti S V."/>
        </authorList>
    </citation>
    <scope>NUCLEOTIDE SEQUENCE</scope>
</reference>
<protein>
    <submittedName>
        <fullName evidence="10">Unannotated protein</fullName>
    </submittedName>
</protein>
<dbReference type="InterPro" id="IPR026046">
    <property type="entry name" value="UBIAD1"/>
</dbReference>
<dbReference type="EMBL" id="CAFBLI010000003">
    <property type="protein sequence ID" value="CAB4855647.1"/>
    <property type="molecule type" value="Genomic_DNA"/>
</dbReference>
<proteinExistence type="inferred from homology"/>
<dbReference type="InterPro" id="IPR044878">
    <property type="entry name" value="UbiA_sf"/>
</dbReference>
<evidence type="ECO:0000256" key="3">
    <source>
        <dbReference type="ARBA" id="ARBA00022428"/>
    </source>
</evidence>
<feature type="transmembrane region" description="Helical" evidence="9">
    <location>
        <begin position="111"/>
        <end position="127"/>
    </location>
</feature>
<dbReference type="HAMAP" id="MF_01937">
    <property type="entry name" value="MenA_1"/>
    <property type="match status" value="1"/>
</dbReference>
<dbReference type="UniPathway" id="UPA00079"/>
<evidence type="ECO:0000313" key="10">
    <source>
        <dbReference type="EMBL" id="CAB4591431.1"/>
    </source>
</evidence>
<evidence type="ECO:0000256" key="9">
    <source>
        <dbReference type="SAM" id="Phobius"/>
    </source>
</evidence>
<keyword evidence="3" id="KW-0474">Menaquinone biosynthesis</keyword>
<dbReference type="EMBL" id="CAEZXH010000070">
    <property type="protein sequence ID" value="CAB4689357.1"/>
    <property type="molecule type" value="Genomic_DNA"/>
</dbReference>
<dbReference type="GO" id="GO:0009234">
    <property type="term" value="P:menaquinone biosynthetic process"/>
    <property type="evidence" value="ECO:0007669"/>
    <property type="project" value="UniProtKB-UniPathway"/>
</dbReference>
<evidence type="ECO:0000256" key="4">
    <source>
        <dbReference type="ARBA" id="ARBA00022475"/>
    </source>
</evidence>
<organism evidence="10">
    <name type="scientific">freshwater metagenome</name>
    <dbReference type="NCBI Taxonomy" id="449393"/>
    <lineage>
        <taxon>unclassified sequences</taxon>
        <taxon>metagenomes</taxon>
        <taxon>ecological metagenomes</taxon>
    </lineage>
</organism>